<dbReference type="InterPro" id="IPR011765">
    <property type="entry name" value="Pept_M16_N"/>
</dbReference>
<dbReference type="InterPro" id="IPR011249">
    <property type="entry name" value="Metalloenz_LuxS/M16"/>
</dbReference>
<evidence type="ECO:0000259" key="1">
    <source>
        <dbReference type="Pfam" id="PF00675"/>
    </source>
</evidence>
<organism evidence="2">
    <name type="scientific">marine metagenome</name>
    <dbReference type="NCBI Taxonomy" id="408172"/>
    <lineage>
        <taxon>unclassified sequences</taxon>
        <taxon>metagenomes</taxon>
        <taxon>ecological metagenomes</taxon>
    </lineage>
</organism>
<feature type="non-terminal residue" evidence="2">
    <location>
        <position position="310"/>
    </location>
</feature>
<dbReference type="GO" id="GO:0046872">
    <property type="term" value="F:metal ion binding"/>
    <property type="evidence" value="ECO:0007669"/>
    <property type="project" value="InterPro"/>
</dbReference>
<dbReference type="PANTHER" id="PTHR11851:SF224">
    <property type="entry name" value="PROCESSING PROTEASE"/>
    <property type="match status" value="1"/>
</dbReference>
<accession>A0A382SME3</accession>
<protein>
    <recommendedName>
        <fullName evidence="1">Peptidase M16 N-terminal domain-containing protein</fullName>
    </recommendedName>
</protein>
<name>A0A382SME3_9ZZZZ</name>
<dbReference type="SUPFAM" id="SSF63411">
    <property type="entry name" value="LuxS/MPP-like metallohydrolase"/>
    <property type="match status" value="2"/>
</dbReference>
<feature type="domain" description="Peptidase M16 N-terminal" evidence="1">
    <location>
        <begin position="155"/>
        <end position="271"/>
    </location>
</feature>
<feature type="non-terminal residue" evidence="2">
    <location>
        <position position="1"/>
    </location>
</feature>
<dbReference type="Pfam" id="PF00675">
    <property type="entry name" value="Peptidase_M16"/>
    <property type="match status" value="1"/>
</dbReference>
<dbReference type="InterPro" id="IPR050361">
    <property type="entry name" value="MPP/UQCRC_Complex"/>
</dbReference>
<gene>
    <name evidence="2" type="ORF">METZ01_LOCUS363576</name>
</gene>
<dbReference type="AlphaFoldDB" id="A0A382SME3"/>
<evidence type="ECO:0000313" key="2">
    <source>
        <dbReference type="EMBL" id="SVD10722.1"/>
    </source>
</evidence>
<dbReference type="EMBL" id="UINC01129964">
    <property type="protein sequence ID" value="SVD10722.1"/>
    <property type="molecule type" value="Genomic_DNA"/>
</dbReference>
<reference evidence="2" key="1">
    <citation type="submission" date="2018-05" db="EMBL/GenBank/DDBJ databases">
        <authorList>
            <person name="Lanie J.A."/>
            <person name="Ng W.-L."/>
            <person name="Kazmierczak K.M."/>
            <person name="Andrzejewski T.M."/>
            <person name="Davidsen T.M."/>
            <person name="Wayne K.J."/>
            <person name="Tettelin H."/>
            <person name="Glass J.I."/>
            <person name="Rusch D."/>
            <person name="Podicherti R."/>
            <person name="Tsui H.-C.T."/>
            <person name="Winkler M.E."/>
        </authorList>
    </citation>
    <scope>NUCLEOTIDE SEQUENCE</scope>
</reference>
<dbReference type="PANTHER" id="PTHR11851">
    <property type="entry name" value="METALLOPROTEASE"/>
    <property type="match status" value="1"/>
</dbReference>
<proteinExistence type="predicted"/>
<sequence length="310" mass="34141">GQFTIVATAQQGVDLKEIEDAIDEELAIFLKKGPSRSEMDRIKTQYRAGFIRGIERIGGFGGKSDILARNQVYGGRPDQYKITLDRVAAATAKDLKESANRWLSDGVYILEIHPFPNYSASTKDADRSKLPDVGDFPTLRFPDLEKTTLANGLKVILAERHDIPVVDFNWVFDAGYAADQFGLPGTASMTMNMLDEGTKKRSALEISAEKDRLGASLGSGSQLDICNVRLSALKENLEQSLALAADVILNPVFPEDELARLKKQRLARIKQEKVRPFSMALRVFPKLLYGEDHAYSNPLTGSGTEASTMA</sequence>
<dbReference type="Gene3D" id="3.30.830.10">
    <property type="entry name" value="Metalloenzyme, LuxS/M16 peptidase-like"/>
    <property type="match status" value="2"/>
</dbReference>